<dbReference type="AlphaFoldDB" id="A0A7X6KU32"/>
<dbReference type="SUPFAM" id="SSF109854">
    <property type="entry name" value="DinB/YfiT-like putative metalloenzymes"/>
    <property type="match status" value="1"/>
</dbReference>
<organism evidence="1 2">
    <name type="scientific">Cellulomonas denverensis</name>
    <dbReference type="NCBI Taxonomy" id="264297"/>
    <lineage>
        <taxon>Bacteria</taxon>
        <taxon>Bacillati</taxon>
        <taxon>Actinomycetota</taxon>
        <taxon>Actinomycetes</taxon>
        <taxon>Micrococcales</taxon>
        <taxon>Cellulomonadaceae</taxon>
        <taxon>Cellulomonas</taxon>
    </lineage>
</organism>
<dbReference type="InterPro" id="IPR007061">
    <property type="entry name" value="MST-like"/>
</dbReference>
<protein>
    <submittedName>
        <fullName evidence="1">DinB family protein</fullName>
    </submittedName>
</protein>
<dbReference type="RefSeq" id="WP_168629418.1">
    <property type="nucleotide sequence ID" value="NZ_BONL01000012.1"/>
</dbReference>
<sequence length="178" mass="20135">MTLDPHGRPEPPLAADEATMLLAYLDYHRATLDWKTRGLDPAGLATTVGRSTMTLGGLLAHLAYVEDSWITWRLRGEPAPEPWTDVDWEADIDYDWHLSRTLRPAQLRELWDTSVQRSRAAVELALAEDGLDAPVRRPWSDGRAPTLRWVLVHLVEEYARHNGHADLLREQADGQVGE</sequence>
<comment type="caution">
    <text evidence="1">The sequence shown here is derived from an EMBL/GenBank/DDBJ whole genome shotgun (WGS) entry which is preliminary data.</text>
</comment>
<proteinExistence type="predicted"/>
<reference evidence="1 2" key="1">
    <citation type="submission" date="2020-04" db="EMBL/GenBank/DDBJ databases">
        <title>MicrobeNet Type strains.</title>
        <authorList>
            <person name="Nicholson A.C."/>
        </authorList>
    </citation>
    <scope>NUCLEOTIDE SEQUENCE [LARGE SCALE GENOMIC DNA]</scope>
    <source>
        <strain evidence="1 2">ATCC BAA-788</strain>
    </source>
</reference>
<evidence type="ECO:0000313" key="1">
    <source>
        <dbReference type="EMBL" id="NKY22321.1"/>
    </source>
</evidence>
<dbReference type="InterPro" id="IPR034660">
    <property type="entry name" value="DinB/YfiT-like"/>
</dbReference>
<gene>
    <name evidence="1" type="ORF">HGA03_06530</name>
</gene>
<dbReference type="Proteomes" id="UP000581206">
    <property type="component" value="Unassembled WGS sequence"/>
</dbReference>
<dbReference type="Pfam" id="PF04978">
    <property type="entry name" value="MST"/>
    <property type="match status" value="1"/>
</dbReference>
<name>A0A7X6KU32_9CELL</name>
<dbReference type="Gene3D" id="1.20.120.450">
    <property type="entry name" value="dinb family like domain"/>
    <property type="match status" value="1"/>
</dbReference>
<evidence type="ECO:0000313" key="2">
    <source>
        <dbReference type="Proteomes" id="UP000581206"/>
    </source>
</evidence>
<keyword evidence="2" id="KW-1185">Reference proteome</keyword>
<dbReference type="EMBL" id="JAAXOX010000002">
    <property type="protein sequence ID" value="NKY22321.1"/>
    <property type="molecule type" value="Genomic_DNA"/>
</dbReference>
<accession>A0A7X6KU32</accession>